<dbReference type="InterPro" id="IPR050271">
    <property type="entry name" value="UDP-glycosyltransferase"/>
</dbReference>
<dbReference type="EMBL" id="JABFTP020000185">
    <property type="protein sequence ID" value="KAL3288265.1"/>
    <property type="molecule type" value="Genomic_DNA"/>
</dbReference>
<sequence length="274" mass="31345">MKLLVVAFMFSAVNGAKILSIFPFPSISHQFVFRAIVKELALRGHEVTFITPNPMKDEELKNITQIDVSAAYKIFDEFDMKTAFNLTSIINWMTSSDEFWVRFMSMGMDQELINNILNKPENSFDLIIAEVANPFFFGFQHKFKVPLIAVSSCALITPIHEVMGNPVHPVLYPDIILGYLNPLTDLSSKIKSFFVYYLFIPVFNFLVFPTFDKVARSYFGEDIPHMVDAFKNVSLVIGNVNPILSHRRPLAPNVIEVWNIHLKEPQALPTHIRM</sequence>
<keyword evidence="6" id="KW-1185">Reference proteome</keyword>
<dbReference type="PANTHER" id="PTHR48043:SF159">
    <property type="entry name" value="EG:EG0003.4 PROTEIN-RELATED"/>
    <property type="match status" value="1"/>
</dbReference>
<dbReference type="AlphaFoldDB" id="A0ABD2PBR4"/>
<dbReference type="PANTHER" id="PTHR48043">
    <property type="entry name" value="EG:EG0003.4 PROTEIN-RELATED"/>
    <property type="match status" value="1"/>
</dbReference>
<keyword evidence="2" id="KW-0328">Glycosyltransferase</keyword>
<dbReference type="GO" id="GO:0016757">
    <property type="term" value="F:glycosyltransferase activity"/>
    <property type="evidence" value="ECO:0007669"/>
    <property type="project" value="UniProtKB-KW"/>
</dbReference>
<evidence type="ECO:0000313" key="5">
    <source>
        <dbReference type="EMBL" id="KAL3288265.1"/>
    </source>
</evidence>
<evidence type="ECO:0000256" key="1">
    <source>
        <dbReference type="ARBA" id="ARBA00009995"/>
    </source>
</evidence>
<protein>
    <submittedName>
        <fullName evidence="5">Uncharacterized protein</fullName>
    </submittedName>
</protein>
<feature type="signal peptide" evidence="4">
    <location>
        <begin position="1"/>
        <end position="15"/>
    </location>
</feature>
<organism evidence="5 6">
    <name type="scientific">Cryptolaemus montrouzieri</name>
    <dbReference type="NCBI Taxonomy" id="559131"/>
    <lineage>
        <taxon>Eukaryota</taxon>
        <taxon>Metazoa</taxon>
        <taxon>Ecdysozoa</taxon>
        <taxon>Arthropoda</taxon>
        <taxon>Hexapoda</taxon>
        <taxon>Insecta</taxon>
        <taxon>Pterygota</taxon>
        <taxon>Neoptera</taxon>
        <taxon>Endopterygota</taxon>
        <taxon>Coleoptera</taxon>
        <taxon>Polyphaga</taxon>
        <taxon>Cucujiformia</taxon>
        <taxon>Coccinelloidea</taxon>
        <taxon>Coccinellidae</taxon>
        <taxon>Scymninae</taxon>
        <taxon>Scymnini</taxon>
        <taxon>Cryptolaemus</taxon>
    </lineage>
</organism>
<evidence type="ECO:0000256" key="3">
    <source>
        <dbReference type="ARBA" id="ARBA00022679"/>
    </source>
</evidence>
<evidence type="ECO:0000256" key="2">
    <source>
        <dbReference type="ARBA" id="ARBA00022676"/>
    </source>
</evidence>
<comment type="caution">
    <text evidence="5">The sequence shown here is derived from an EMBL/GenBank/DDBJ whole genome shotgun (WGS) entry which is preliminary data.</text>
</comment>
<gene>
    <name evidence="5" type="ORF">HHI36_002713</name>
</gene>
<comment type="similarity">
    <text evidence="1">Belongs to the UDP-glycosyltransferase family.</text>
</comment>
<dbReference type="SUPFAM" id="SSF53756">
    <property type="entry name" value="UDP-Glycosyltransferase/glycogen phosphorylase"/>
    <property type="match status" value="1"/>
</dbReference>
<keyword evidence="4" id="KW-0732">Signal</keyword>
<keyword evidence="3" id="KW-0808">Transferase</keyword>
<feature type="chain" id="PRO_5044843791" evidence="4">
    <location>
        <begin position="16"/>
        <end position="274"/>
    </location>
</feature>
<proteinExistence type="inferred from homology"/>
<evidence type="ECO:0000256" key="4">
    <source>
        <dbReference type="SAM" id="SignalP"/>
    </source>
</evidence>
<accession>A0ABD2PBR4</accession>
<evidence type="ECO:0000313" key="6">
    <source>
        <dbReference type="Proteomes" id="UP001516400"/>
    </source>
</evidence>
<dbReference type="Gene3D" id="3.40.50.2000">
    <property type="entry name" value="Glycogen Phosphorylase B"/>
    <property type="match status" value="1"/>
</dbReference>
<reference evidence="5 6" key="1">
    <citation type="journal article" date="2021" name="BMC Biol.">
        <title>Horizontally acquired antibacterial genes associated with adaptive radiation of ladybird beetles.</title>
        <authorList>
            <person name="Li H.S."/>
            <person name="Tang X.F."/>
            <person name="Huang Y.H."/>
            <person name="Xu Z.Y."/>
            <person name="Chen M.L."/>
            <person name="Du X.Y."/>
            <person name="Qiu B.Y."/>
            <person name="Chen P.T."/>
            <person name="Zhang W."/>
            <person name="Slipinski A."/>
            <person name="Escalona H.E."/>
            <person name="Waterhouse R.M."/>
            <person name="Zwick A."/>
            <person name="Pang H."/>
        </authorList>
    </citation>
    <scope>NUCLEOTIDE SEQUENCE [LARGE SCALE GENOMIC DNA]</scope>
    <source>
        <strain evidence="5">SYSU2018</strain>
    </source>
</reference>
<dbReference type="Proteomes" id="UP001516400">
    <property type="component" value="Unassembled WGS sequence"/>
</dbReference>
<name>A0ABD2PBR4_9CUCU</name>